<sequence>MLSILAVDHLEGELAFAHEAQLRNKGNDRVELAKAQVELGKLKMEDNSAAKMVSRHMKLSQAATNRLQASLIHEGNLHAATVNALTTQRSVLSSQLDWQSRANTEKLRLSLDEAGGDVIREAFGHRREEFAWSLEKRASTSGFDGGRSVLKKGFSADLNDSSESMGQIVVATLVEELRLQTARRLELEKSTYSSSSEKIS</sequence>
<protein>
    <submittedName>
        <fullName evidence="1">Uncharacterized protein</fullName>
    </submittedName>
</protein>
<dbReference type="AlphaFoldDB" id="A0AA39K489"/>
<evidence type="ECO:0000313" key="2">
    <source>
        <dbReference type="Proteomes" id="UP001175226"/>
    </source>
</evidence>
<name>A0AA39K489_9AGAR</name>
<comment type="caution">
    <text evidence="1">The sequence shown here is derived from an EMBL/GenBank/DDBJ whole genome shotgun (WGS) entry which is preliminary data.</text>
</comment>
<dbReference type="EMBL" id="JAUEPT010000003">
    <property type="protein sequence ID" value="KAK0453071.1"/>
    <property type="molecule type" value="Genomic_DNA"/>
</dbReference>
<keyword evidence="2" id="KW-1185">Reference proteome</keyword>
<accession>A0AA39K489</accession>
<evidence type="ECO:0000313" key="1">
    <source>
        <dbReference type="EMBL" id="KAK0453071.1"/>
    </source>
</evidence>
<reference evidence="1" key="1">
    <citation type="submission" date="2023-06" db="EMBL/GenBank/DDBJ databases">
        <authorList>
            <consortium name="Lawrence Berkeley National Laboratory"/>
            <person name="Ahrendt S."/>
            <person name="Sahu N."/>
            <person name="Indic B."/>
            <person name="Wong-Bajracharya J."/>
            <person name="Merenyi Z."/>
            <person name="Ke H.-M."/>
            <person name="Monk M."/>
            <person name="Kocsube S."/>
            <person name="Drula E."/>
            <person name="Lipzen A."/>
            <person name="Balint B."/>
            <person name="Henrissat B."/>
            <person name="Andreopoulos B."/>
            <person name="Martin F.M."/>
            <person name="Harder C.B."/>
            <person name="Rigling D."/>
            <person name="Ford K.L."/>
            <person name="Foster G.D."/>
            <person name="Pangilinan J."/>
            <person name="Papanicolaou A."/>
            <person name="Barry K."/>
            <person name="LaButti K."/>
            <person name="Viragh M."/>
            <person name="Koriabine M."/>
            <person name="Yan M."/>
            <person name="Riley R."/>
            <person name="Champramary S."/>
            <person name="Plett K.L."/>
            <person name="Tsai I.J."/>
            <person name="Slot J."/>
            <person name="Sipos G."/>
            <person name="Plett J."/>
            <person name="Nagy L.G."/>
            <person name="Grigoriev I.V."/>
        </authorList>
    </citation>
    <scope>NUCLEOTIDE SEQUENCE</scope>
    <source>
        <strain evidence="1">FPL87.14</strain>
    </source>
</reference>
<dbReference type="Proteomes" id="UP001175226">
    <property type="component" value="Unassembled WGS sequence"/>
</dbReference>
<gene>
    <name evidence="1" type="ORF">EV421DRAFT_1897101</name>
</gene>
<organism evidence="1 2">
    <name type="scientific">Armillaria borealis</name>
    <dbReference type="NCBI Taxonomy" id="47425"/>
    <lineage>
        <taxon>Eukaryota</taxon>
        <taxon>Fungi</taxon>
        <taxon>Dikarya</taxon>
        <taxon>Basidiomycota</taxon>
        <taxon>Agaricomycotina</taxon>
        <taxon>Agaricomycetes</taxon>
        <taxon>Agaricomycetidae</taxon>
        <taxon>Agaricales</taxon>
        <taxon>Marasmiineae</taxon>
        <taxon>Physalacriaceae</taxon>
        <taxon>Armillaria</taxon>
    </lineage>
</organism>
<proteinExistence type="predicted"/>